<reference evidence="1 2" key="1">
    <citation type="submission" date="2014-11" db="EMBL/GenBank/DDBJ databases">
        <title>Genetic blueprint of the zoonotic pathogen Toxocara canis.</title>
        <authorList>
            <person name="Zhu X.-Q."/>
            <person name="Korhonen P.K."/>
            <person name="Cai H."/>
            <person name="Young N.D."/>
            <person name="Nejsum P."/>
            <person name="von Samson-Himmelstjerna G."/>
            <person name="Boag P.R."/>
            <person name="Tan P."/>
            <person name="Li Q."/>
            <person name="Min J."/>
            <person name="Yang Y."/>
            <person name="Wang X."/>
            <person name="Fang X."/>
            <person name="Hall R.S."/>
            <person name="Hofmann A."/>
            <person name="Sternberg P.W."/>
            <person name="Jex A.R."/>
            <person name="Gasser R.B."/>
        </authorList>
    </citation>
    <scope>NUCLEOTIDE SEQUENCE [LARGE SCALE GENOMIC DNA]</scope>
    <source>
        <strain evidence="1">PN_DK_2014</strain>
    </source>
</reference>
<keyword evidence="2" id="KW-1185">Reference proteome</keyword>
<dbReference type="OrthoDB" id="10436256at2759"/>
<dbReference type="EMBL" id="JPKZ01001412">
    <property type="protein sequence ID" value="KHN82088.1"/>
    <property type="molecule type" value="Genomic_DNA"/>
</dbReference>
<gene>
    <name evidence="1" type="ORF">Tcan_14826</name>
</gene>
<organism evidence="1 2">
    <name type="scientific">Toxocara canis</name>
    <name type="common">Canine roundworm</name>
    <dbReference type="NCBI Taxonomy" id="6265"/>
    <lineage>
        <taxon>Eukaryota</taxon>
        <taxon>Metazoa</taxon>
        <taxon>Ecdysozoa</taxon>
        <taxon>Nematoda</taxon>
        <taxon>Chromadorea</taxon>
        <taxon>Rhabditida</taxon>
        <taxon>Spirurina</taxon>
        <taxon>Ascaridomorpha</taxon>
        <taxon>Ascaridoidea</taxon>
        <taxon>Toxocaridae</taxon>
        <taxon>Toxocara</taxon>
    </lineage>
</organism>
<protein>
    <submittedName>
        <fullName evidence="1">Uncharacterized protein</fullName>
    </submittedName>
</protein>
<dbReference type="AlphaFoldDB" id="A0A0B2VKH0"/>
<proteinExistence type="predicted"/>
<evidence type="ECO:0000313" key="2">
    <source>
        <dbReference type="Proteomes" id="UP000031036"/>
    </source>
</evidence>
<evidence type="ECO:0000313" key="1">
    <source>
        <dbReference type="EMBL" id="KHN82088.1"/>
    </source>
</evidence>
<dbReference type="Proteomes" id="UP000031036">
    <property type="component" value="Unassembled WGS sequence"/>
</dbReference>
<name>A0A0B2VKH0_TOXCA</name>
<comment type="caution">
    <text evidence="1">The sequence shown here is derived from an EMBL/GenBank/DDBJ whole genome shotgun (WGS) entry which is preliminary data.</text>
</comment>
<sequence>MVSSTDENWQLKLLDRERDTPREQIQQKVGAIVEKQPKEVQEAYKKLLLSHNAKDEAEYEIDMIVLRGRGASKDLIQAMEQIHNITLDMSLSRREEKKQIKAIKRSLSREDRETLSSSEED</sequence>
<accession>A0A0B2VKH0</accession>